<dbReference type="GO" id="GO:0071555">
    <property type="term" value="P:cell wall organization"/>
    <property type="evidence" value="ECO:0007669"/>
    <property type="project" value="TreeGrafter"/>
</dbReference>
<dbReference type="InterPro" id="IPR006094">
    <property type="entry name" value="Oxid_FAD_bind_N"/>
</dbReference>
<dbReference type="InterPro" id="IPR036318">
    <property type="entry name" value="FAD-bd_PCMH-like_sf"/>
</dbReference>
<evidence type="ECO:0000313" key="5">
    <source>
        <dbReference type="Proteomes" id="UP000280307"/>
    </source>
</evidence>
<dbReference type="GO" id="GO:0005829">
    <property type="term" value="C:cytosol"/>
    <property type="evidence" value="ECO:0007669"/>
    <property type="project" value="TreeGrafter"/>
</dbReference>
<feature type="region of interest" description="Disordered" evidence="2">
    <location>
        <begin position="188"/>
        <end position="235"/>
    </location>
</feature>
<keyword evidence="1" id="KW-0560">Oxidoreductase</keyword>
<gene>
    <name evidence="4" type="ORF">EI684_08470</name>
</gene>
<reference evidence="4 5" key="1">
    <citation type="submission" date="2018-12" db="EMBL/GenBank/DDBJ databases">
        <title>Genome Sequence of Candidatus Viridilinea halotolerans isolated from saline sulfide-rich spring.</title>
        <authorList>
            <person name="Grouzdev D.S."/>
            <person name="Burganskaya E.I."/>
            <person name="Krutkina M.S."/>
            <person name="Sukhacheva M.V."/>
            <person name="Gorlenko V.M."/>
        </authorList>
    </citation>
    <scope>NUCLEOTIDE SEQUENCE [LARGE SCALE GENOMIC DNA]</scope>
    <source>
        <strain evidence="4">Chok-6</strain>
    </source>
</reference>
<dbReference type="EMBL" id="RSAS01000323">
    <property type="protein sequence ID" value="RRR73695.1"/>
    <property type="molecule type" value="Genomic_DNA"/>
</dbReference>
<dbReference type="PANTHER" id="PTHR21071:SF4">
    <property type="entry name" value="UDP-N-ACETYLENOLPYRUVOYLGLUCOSAMINE REDUCTASE"/>
    <property type="match status" value="1"/>
</dbReference>
<dbReference type="InterPro" id="IPR003170">
    <property type="entry name" value="MurB"/>
</dbReference>
<dbReference type="HAMAP" id="MF_00037">
    <property type="entry name" value="MurB"/>
    <property type="match status" value="1"/>
</dbReference>
<name>A0A426U2A6_9CHLR</name>
<dbReference type="PANTHER" id="PTHR21071">
    <property type="entry name" value="UDP-N-ACETYLENOLPYRUVOYLGLUCOSAMINE REDUCTASE"/>
    <property type="match status" value="1"/>
</dbReference>
<dbReference type="PROSITE" id="PS51387">
    <property type="entry name" value="FAD_PCMH"/>
    <property type="match status" value="1"/>
</dbReference>
<feature type="compositionally biased region" description="Basic and acidic residues" evidence="2">
    <location>
        <begin position="188"/>
        <end position="211"/>
    </location>
</feature>
<organism evidence="4 5">
    <name type="scientific">Candidatus Viridilinea halotolerans</name>
    <dbReference type="NCBI Taxonomy" id="2491704"/>
    <lineage>
        <taxon>Bacteria</taxon>
        <taxon>Bacillati</taxon>
        <taxon>Chloroflexota</taxon>
        <taxon>Chloroflexia</taxon>
        <taxon>Chloroflexales</taxon>
        <taxon>Chloroflexineae</taxon>
        <taxon>Oscillochloridaceae</taxon>
        <taxon>Candidatus Viridilinea</taxon>
    </lineage>
</organism>
<dbReference type="InterPro" id="IPR016167">
    <property type="entry name" value="FAD-bd_PCMH_sub1"/>
</dbReference>
<dbReference type="Proteomes" id="UP000280307">
    <property type="component" value="Unassembled WGS sequence"/>
</dbReference>
<dbReference type="GO" id="GO:0008762">
    <property type="term" value="F:UDP-N-acetylmuramate dehydrogenase activity"/>
    <property type="evidence" value="ECO:0007669"/>
    <property type="project" value="InterPro"/>
</dbReference>
<accession>A0A426U2A6</accession>
<feature type="non-terminal residue" evidence="4">
    <location>
        <position position="235"/>
    </location>
</feature>
<dbReference type="InterPro" id="IPR016169">
    <property type="entry name" value="FAD-bd_PCMH_sub2"/>
</dbReference>
<dbReference type="AlphaFoldDB" id="A0A426U2A6"/>
<proteinExistence type="inferred from homology"/>
<dbReference type="InterPro" id="IPR016166">
    <property type="entry name" value="FAD-bd_PCMH"/>
</dbReference>
<evidence type="ECO:0000256" key="1">
    <source>
        <dbReference type="ARBA" id="ARBA00023002"/>
    </source>
</evidence>
<dbReference type="SUPFAM" id="SSF56176">
    <property type="entry name" value="FAD-binding/transporter-associated domain-like"/>
    <property type="match status" value="1"/>
</dbReference>
<comment type="caution">
    <text evidence="4">The sequence shown here is derived from an EMBL/GenBank/DDBJ whole genome shotgun (WGS) entry which is preliminary data.</text>
</comment>
<dbReference type="GO" id="GO:0071949">
    <property type="term" value="F:FAD binding"/>
    <property type="evidence" value="ECO:0007669"/>
    <property type="project" value="InterPro"/>
</dbReference>
<dbReference type="Gene3D" id="3.30.465.10">
    <property type="match status" value="1"/>
</dbReference>
<sequence>MAIRLGGSCLNSAPSVDLPPIREDEPMARHASWRAGGRTRYYSEAHSAIQALALAAWAMERNLPLLWVGRGTNLLVRDAGYPGLLVSHRAQAWRLEDHGDSALLHVEAGSPMAGLARRITRMGWAGLVWAEGLPGSVGGAVVGNAGCYGGDVATSLVSAELLLGGQVVTWPVERFGFGYRMSVLKRGGEAERRGGEASERGEEGESGRGGDVDSGSGEEAESGGAEAHPASRIPH</sequence>
<feature type="domain" description="FAD-binding PCMH-type" evidence="3">
    <location>
        <begin position="34"/>
        <end position="222"/>
    </location>
</feature>
<dbReference type="Pfam" id="PF01565">
    <property type="entry name" value="FAD_binding_4"/>
    <property type="match status" value="1"/>
</dbReference>
<protein>
    <submittedName>
        <fullName evidence="4">FAD-binding protein</fullName>
    </submittedName>
</protein>
<evidence type="ECO:0000259" key="3">
    <source>
        <dbReference type="PROSITE" id="PS51387"/>
    </source>
</evidence>
<evidence type="ECO:0000313" key="4">
    <source>
        <dbReference type="EMBL" id="RRR73695.1"/>
    </source>
</evidence>
<dbReference type="Gene3D" id="3.30.43.10">
    <property type="entry name" value="Uridine Diphospho-n-acetylenolpyruvylglucosamine Reductase, domain 2"/>
    <property type="match status" value="1"/>
</dbReference>
<evidence type="ECO:0000256" key="2">
    <source>
        <dbReference type="SAM" id="MobiDB-lite"/>
    </source>
</evidence>